<dbReference type="PANTHER" id="PTHR43179:SF7">
    <property type="entry name" value="RHAMNOSYLTRANSFERASE WBBL"/>
    <property type="match status" value="1"/>
</dbReference>
<dbReference type="InterPro" id="IPR029044">
    <property type="entry name" value="Nucleotide-diphossugar_trans"/>
</dbReference>
<dbReference type="EMBL" id="VJOY01000003">
    <property type="protein sequence ID" value="TRX75965.1"/>
    <property type="molecule type" value="Genomic_DNA"/>
</dbReference>
<keyword evidence="2" id="KW-1185">Reference proteome</keyword>
<protein>
    <submittedName>
        <fullName evidence="1">Glycosyltransferase family 2 protein</fullName>
    </submittedName>
</protein>
<organism evidence="1 2">
    <name type="scientific">Pseudomonas mangiferae</name>
    <dbReference type="NCBI Taxonomy" id="2593654"/>
    <lineage>
        <taxon>Bacteria</taxon>
        <taxon>Pseudomonadati</taxon>
        <taxon>Pseudomonadota</taxon>
        <taxon>Gammaproteobacteria</taxon>
        <taxon>Pseudomonadales</taxon>
        <taxon>Pseudomonadaceae</taxon>
        <taxon>Pseudomonas</taxon>
    </lineage>
</organism>
<evidence type="ECO:0000313" key="2">
    <source>
        <dbReference type="Proteomes" id="UP000315235"/>
    </source>
</evidence>
<accession>A0A553H2I2</accession>
<gene>
    <name evidence="1" type="ORF">FM069_05905</name>
</gene>
<dbReference type="SUPFAM" id="SSF53448">
    <property type="entry name" value="Nucleotide-diphospho-sugar transferases"/>
    <property type="match status" value="1"/>
</dbReference>
<sequence>MPVIHIAIVSHGHLDEISQNDCLLDLREVEDVRLLVVDNLGEPALRAFCLAKGIPYLVNSGRTRGFGANNNLAFRYFKERAGLKPSDIFICCNPDVELSRDALEQLREEISAHPSSLYAINLYTDRSYEKADTSIRHFPRVKDYYWMIMGWGNPARIDRDEFHAPSRCDWAAGSFLVFNAGLYEALGGFDEGYFMYFEDTDICLRAWRRFGERVLYLPSVKAYHKGGFHNRNLFSPHFYWYLGSMLRYFRRFYLGGRRPPRLTEVSHG</sequence>
<dbReference type="GO" id="GO:0016740">
    <property type="term" value="F:transferase activity"/>
    <property type="evidence" value="ECO:0007669"/>
    <property type="project" value="UniProtKB-KW"/>
</dbReference>
<dbReference type="RefSeq" id="WP_143487357.1">
    <property type="nucleotide sequence ID" value="NZ_VJOY01000003.1"/>
</dbReference>
<name>A0A553H2I2_9PSED</name>
<dbReference type="Proteomes" id="UP000315235">
    <property type="component" value="Unassembled WGS sequence"/>
</dbReference>
<proteinExistence type="predicted"/>
<comment type="caution">
    <text evidence="1">The sequence shown here is derived from an EMBL/GenBank/DDBJ whole genome shotgun (WGS) entry which is preliminary data.</text>
</comment>
<dbReference type="AlphaFoldDB" id="A0A553H2I2"/>
<reference evidence="1 2" key="1">
    <citation type="submission" date="2019-07" db="EMBL/GenBank/DDBJ databases">
        <title>Pseudomonas mangiferae sp. nov., isolated from bark of mango tree in Thailand.</title>
        <authorList>
            <person name="Srisuk N."/>
            <person name="Anurat P."/>
        </authorList>
    </citation>
    <scope>NUCLEOTIDE SEQUENCE [LARGE SCALE GENOMIC DNA]</scope>
    <source>
        <strain evidence="1 2">DMKU_BBB3-04</strain>
    </source>
</reference>
<evidence type="ECO:0000313" key="1">
    <source>
        <dbReference type="EMBL" id="TRX75965.1"/>
    </source>
</evidence>
<keyword evidence="1" id="KW-0808">Transferase</keyword>
<dbReference type="Gene3D" id="3.90.550.10">
    <property type="entry name" value="Spore Coat Polysaccharide Biosynthesis Protein SpsA, Chain A"/>
    <property type="match status" value="1"/>
</dbReference>
<dbReference type="OrthoDB" id="9771846at2"/>
<dbReference type="PANTHER" id="PTHR43179">
    <property type="entry name" value="RHAMNOSYLTRANSFERASE WBBL"/>
    <property type="match status" value="1"/>
</dbReference>